<dbReference type="Pfam" id="PF00270">
    <property type="entry name" value="DEAD"/>
    <property type="match status" value="1"/>
</dbReference>
<dbReference type="Proteomes" id="UP000054988">
    <property type="component" value="Unassembled WGS sequence"/>
</dbReference>
<proteinExistence type="inferred from homology"/>
<dbReference type="PROSITE" id="PS51192">
    <property type="entry name" value="HELICASE_ATP_BIND_1"/>
    <property type="match status" value="1"/>
</dbReference>
<evidence type="ECO:0000313" key="8">
    <source>
        <dbReference type="Proteomes" id="UP000054988"/>
    </source>
</evidence>
<dbReference type="PANTHER" id="PTHR13710:SF105">
    <property type="entry name" value="ATP-DEPENDENT DNA HELICASE Q1"/>
    <property type="match status" value="1"/>
</dbReference>
<evidence type="ECO:0000256" key="1">
    <source>
        <dbReference type="ARBA" id="ARBA00005446"/>
    </source>
</evidence>
<dbReference type="EMBL" id="LATX01002055">
    <property type="protein sequence ID" value="KTB34615.1"/>
    <property type="molecule type" value="Genomic_DNA"/>
</dbReference>
<feature type="domain" description="Helicase ATP-binding" evidence="6">
    <location>
        <begin position="3"/>
        <end position="196"/>
    </location>
</feature>
<dbReference type="PANTHER" id="PTHR13710">
    <property type="entry name" value="DNA HELICASE RECQ FAMILY MEMBER"/>
    <property type="match status" value="1"/>
</dbReference>
<comment type="similarity">
    <text evidence="1">Belongs to the helicase family. RecQ subfamily.</text>
</comment>
<dbReference type="GO" id="GO:0043138">
    <property type="term" value="F:3'-5' DNA helicase activity"/>
    <property type="evidence" value="ECO:0007669"/>
    <property type="project" value="UniProtKB-EC"/>
</dbReference>
<dbReference type="InterPro" id="IPR027417">
    <property type="entry name" value="P-loop_NTPase"/>
</dbReference>
<evidence type="ECO:0000256" key="5">
    <source>
        <dbReference type="ARBA" id="ARBA00034808"/>
    </source>
</evidence>
<keyword evidence="3" id="KW-0413">Isomerase</keyword>
<evidence type="ECO:0000313" key="7">
    <source>
        <dbReference type="EMBL" id="KTB34615.1"/>
    </source>
</evidence>
<evidence type="ECO:0000259" key="6">
    <source>
        <dbReference type="PROSITE" id="PS51192"/>
    </source>
</evidence>
<comment type="catalytic activity">
    <reaction evidence="4">
        <text>Couples ATP hydrolysis with the unwinding of duplex DNA by translocating in the 3'-5' direction.</text>
        <dbReference type="EC" id="5.6.2.4"/>
    </reaction>
</comment>
<dbReference type="GO" id="GO:0005694">
    <property type="term" value="C:chromosome"/>
    <property type="evidence" value="ECO:0007669"/>
    <property type="project" value="TreeGrafter"/>
</dbReference>
<keyword evidence="2" id="KW-0238">DNA-binding</keyword>
<accession>A0A0W0FE30</accession>
<sequence length="335" mass="38357">MAVSSTREHQDVLLTAPTGFGKTLVSAMLQMTKRGDEATVILFLLNRLQSSASEDIFNDYGLECAVVNRDSPWNRAWWDEHIHNLKTRQSGSAKVILATPEQFFKQRAGQTYARFGELMKEKQFTRRICLVVVDEGHYVSTAGISHYGLPTFRSAYGNLRTIQIRLADTPWLVQTATVTKRFLYDLELQILRKPYLHLKMSTNRPDIEPFTLSEQPYVIIFREDKDWLEDLCKYLNKQLPPEFQSQGVIRFYHSGMSQPYLTLTHEAFVDPKNSCRILLSTSAESTGINHPVVDIDTTPDDIQSIDACNLPECFLGLDQRDSEYFSLNLGLEKFT</sequence>
<reference evidence="7 8" key="1">
    <citation type="submission" date="2015-12" db="EMBL/GenBank/DDBJ databases">
        <title>Draft genome sequence of Moniliophthora roreri, the causal agent of frosty pod rot of cacao.</title>
        <authorList>
            <person name="Aime M.C."/>
            <person name="Diaz-Valderrama J.R."/>
            <person name="Kijpornyongpan T."/>
            <person name="Phillips-Mora W."/>
        </authorList>
    </citation>
    <scope>NUCLEOTIDE SEQUENCE [LARGE SCALE GENOMIC DNA]</scope>
    <source>
        <strain evidence="7 8">MCA 2952</strain>
    </source>
</reference>
<protein>
    <recommendedName>
        <fullName evidence="5">DNA 3'-5' helicase</fullName>
        <ecNumber evidence="5">5.6.2.4</ecNumber>
    </recommendedName>
</protein>
<comment type="caution">
    <text evidence="7">The sequence shown here is derived from an EMBL/GenBank/DDBJ whole genome shotgun (WGS) entry which is preliminary data.</text>
</comment>
<dbReference type="GO" id="GO:0009378">
    <property type="term" value="F:four-way junction helicase activity"/>
    <property type="evidence" value="ECO:0007669"/>
    <property type="project" value="TreeGrafter"/>
</dbReference>
<organism evidence="7 8">
    <name type="scientific">Moniliophthora roreri</name>
    <name type="common">Frosty pod rot fungus</name>
    <name type="synonym">Monilia roreri</name>
    <dbReference type="NCBI Taxonomy" id="221103"/>
    <lineage>
        <taxon>Eukaryota</taxon>
        <taxon>Fungi</taxon>
        <taxon>Dikarya</taxon>
        <taxon>Basidiomycota</taxon>
        <taxon>Agaricomycotina</taxon>
        <taxon>Agaricomycetes</taxon>
        <taxon>Agaricomycetidae</taxon>
        <taxon>Agaricales</taxon>
        <taxon>Marasmiineae</taxon>
        <taxon>Marasmiaceae</taxon>
        <taxon>Moniliophthora</taxon>
    </lineage>
</organism>
<dbReference type="GO" id="GO:0006281">
    <property type="term" value="P:DNA repair"/>
    <property type="evidence" value="ECO:0007669"/>
    <property type="project" value="TreeGrafter"/>
</dbReference>
<dbReference type="GO" id="GO:0005524">
    <property type="term" value="F:ATP binding"/>
    <property type="evidence" value="ECO:0007669"/>
    <property type="project" value="InterPro"/>
</dbReference>
<dbReference type="GO" id="GO:0005737">
    <property type="term" value="C:cytoplasm"/>
    <property type="evidence" value="ECO:0007669"/>
    <property type="project" value="TreeGrafter"/>
</dbReference>
<gene>
    <name evidence="7" type="ORF">WG66_12779</name>
</gene>
<dbReference type="GO" id="GO:0006310">
    <property type="term" value="P:DNA recombination"/>
    <property type="evidence" value="ECO:0007669"/>
    <property type="project" value="TreeGrafter"/>
</dbReference>
<dbReference type="InterPro" id="IPR014001">
    <property type="entry name" value="Helicase_ATP-bd"/>
</dbReference>
<dbReference type="EC" id="5.6.2.4" evidence="5"/>
<dbReference type="Gene3D" id="3.40.50.300">
    <property type="entry name" value="P-loop containing nucleotide triphosphate hydrolases"/>
    <property type="match status" value="2"/>
</dbReference>
<dbReference type="GO" id="GO:0003677">
    <property type="term" value="F:DNA binding"/>
    <property type="evidence" value="ECO:0007669"/>
    <property type="project" value="UniProtKB-KW"/>
</dbReference>
<name>A0A0W0FE30_MONRR</name>
<dbReference type="AlphaFoldDB" id="A0A0W0FE30"/>
<evidence type="ECO:0000256" key="3">
    <source>
        <dbReference type="ARBA" id="ARBA00023235"/>
    </source>
</evidence>
<dbReference type="InterPro" id="IPR011545">
    <property type="entry name" value="DEAD/DEAH_box_helicase_dom"/>
</dbReference>
<evidence type="ECO:0000256" key="4">
    <source>
        <dbReference type="ARBA" id="ARBA00034617"/>
    </source>
</evidence>
<evidence type="ECO:0000256" key="2">
    <source>
        <dbReference type="ARBA" id="ARBA00023125"/>
    </source>
</evidence>
<dbReference type="SUPFAM" id="SSF52540">
    <property type="entry name" value="P-loop containing nucleoside triphosphate hydrolases"/>
    <property type="match status" value="1"/>
</dbReference>